<dbReference type="OrthoDB" id="1735266at2759"/>
<dbReference type="PANTHER" id="PTHR33054:SF12">
    <property type="entry name" value="ZINC KNUCKLE FAMILY PROTEIN"/>
    <property type="match status" value="1"/>
</dbReference>
<dbReference type="Pfam" id="PF22909">
    <property type="entry name" value="Caulimovir_coat_dom"/>
    <property type="match status" value="1"/>
</dbReference>
<feature type="compositionally biased region" description="Basic residues" evidence="1">
    <location>
        <begin position="337"/>
        <end position="346"/>
    </location>
</feature>
<dbReference type="InterPro" id="IPR056648">
    <property type="entry name" value="DUF7746"/>
</dbReference>
<feature type="domain" description="DUF7746" evidence="2">
    <location>
        <begin position="80"/>
        <end position="175"/>
    </location>
</feature>
<dbReference type="Proteomes" id="UP000824120">
    <property type="component" value="Chromosome 1"/>
</dbReference>
<sequence length="627" mass="73535">MYLFRDYLRFRILSLNHFMILKVFLIKNEMETTFDFENQVELEINKLRGYPKRNNGNTKYAHQPNVLIEECDWKQTNTSYSGSEIYEWNLDGLTDRQLTILVHRMVMYATICKSVNNTDRTICKMIIAGFTGQLRDWWDNYIIMEVKAAVINAKAANEGIDNLGFAFLKNKEDAVYTLVLTILEHFNGRFRNKYGTIRSLLYGLRCRHLGEFRWYNDTYLSRVMELPENGLEHWKVKFIDDLPPLFAERVKKTLRNSHGAIRYNNFTYGKLIGGCTQEGINLCNELKISRQLKIDKLGEKSQLGDFCIQFGDSNPEKPYRKKRSRRRSREEREERKTYRKSNRFTKNRSRRDLAKINSYKCAKFKQIVPNCRLEKLKTLELEEDLHDKVYSFLYTSGSETDYDDDYSESDACNCRGDIFSCEHDEFYKLQSLFEELNLNTITSHNVIELLKEVTDNSLREKIIQLAANNKASLSNIVEESKNEFEYSAPYSLFEVTNRLSKQHIIICDHRLTQIESTNDKGKNIVEEKTLAKPNNIDAKQNMFLGMMQLYPPIILGTPFINAFYPFTSINAQGFSSTYKDQDISYTFVIDPISRDNNALINMKQKHVDSLQLELFSMNIFDTFRSTK</sequence>
<evidence type="ECO:0000313" key="3">
    <source>
        <dbReference type="EMBL" id="KAG5631563.1"/>
    </source>
</evidence>
<dbReference type="Pfam" id="PF24925">
    <property type="entry name" value="DUF7746"/>
    <property type="match status" value="1"/>
</dbReference>
<dbReference type="EMBL" id="JACXVP010000001">
    <property type="protein sequence ID" value="KAG5631563.1"/>
    <property type="molecule type" value="Genomic_DNA"/>
</dbReference>
<evidence type="ECO:0000313" key="4">
    <source>
        <dbReference type="Proteomes" id="UP000824120"/>
    </source>
</evidence>
<evidence type="ECO:0000256" key="1">
    <source>
        <dbReference type="SAM" id="MobiDB-lite"/>
    </source>
</evidence>
<keyword evidence="4" id="KW-1185">Reference proteome</keyword>
<organism evidence="3 4">
    <name type="scientific">Solanum commersonii</name>
    <name type="common">Commerson's wild potato</name>
    <name type="synonym">Commerson's nightshade</name>
    <dbReference type="NCBI Taxonomy" id="4109"/>
    <lineage>
        <taxon>Eukaryota</taxon>
        <taxon>Viridiplantae</taxon>
        <taxon>Streptophyta</taxon>
        <taxon>Embryophyta</taxon>
        <taxon>Tracheophyta</taxon>
        <taxon>Spermatophyta</taxon>
        <taxon>Magnoliopsida</taxon>
        <taxon>eudicotyledons</taxon>
        <taxon>Gunneridae</taxon>
        <taxon>Pentapetalae</taxon>
        <taxon>asterids</taxon>
        <taxon>lamiids</taxon>
        <taxon>Solanales</taxon>
        <taxon>Solanaceae</taxon>
        <taxon>Solanoideae</taxon>
        <taxon>Solaneae</taxon>
        <taxon>Solanum</taxon>
    </lineage>
</organism>
<protein>
    <recommendedName>
        <fullName evidence="2">DUF7746 domain-containing protein</fullName>
    </recommendedName>
</protein>
<proteinExistence type="predicted"/>
<evidence type="ECO:0000259" key="2">
    <source>
        <dbReference type="Pfam" id="PF24925"/>
    </source>
</evidence>
<comment type="caution">
    <text evidence="3">The sequence shown here is derived from an EMBL/GenBank/DDBJ whole genome shotgun (WGS) entry which is preliminary data.</text>
</comment>
<feature type="non-terminal residue" evidence="3">
    <location>
        <position position="627"/>
    </location>
</feature>
<dbReference type="AlphaFoldDB" id="A0A9J6B4L8"/>
<accession>A0A9J6B4L8</accession>
<feature type="region of interest" description="Disordered" evidence="1">
    <location>
        <begin position="314"/>
        <end position="346"/>
    </location>
</feature>
<gene>
    <name evidence="3" type="ORF">H5410_003280</name>
</gene>
<name>A0A9J6B4L8_SOLCO</name>
<reference evidence="3 4" key="1">
    <citation type="submission" date="2020-09" db="EMBL/GenBank/DDBJ databases">
        <title>De no assembly of potato wild relative species, Solanum commersonii.</title>
        <authorList>
            <person name="Cho K."/>
        </authorList>
    </citation>
    <scope>NUCLEOTIDE SEQUENCE [LARGE SCALE GENOMIC DNA]</scope>
    <source>
        <strain evidence="3">LZ3.2</strain>
        <tissue evidence="3">Leaf</tissue>
    </source>
</reference>
<dbReference type="PANTHER" id="PTHR33054">
    <property type="entry name" value="CCHC-TYPE DOMAIN-CONTAINING PROTEIN"/>
    <property type="match status" value="1"/>
</dbReference>